<proteinExistence type="predicted"/>
<gene>
    <name evidence="1" type="ORF">OUZ56_020123</name>
</gene>
<organism evidence="1 2">
    <name type="scientific">Daphnia magna</name>
    <dbReference type="NCBI Taxonomy" id="35525"/>
    <lineage>
        <taxon>Eukaryota</taxon>
        <taxon>Metazoa</taxon>
        <taxon>Ecdysozoa</taxon>
        <taxon>Arthropoda</taxon>
        <taxon>Crustacea</taxon>
        <taxon>Branchiopoda</taxon>
        <taxon>Diplostraca</taxon>
        <taxon>Cladocera</taxon>
        <taxon>Anomopoda</taxon>
        <taxon>Daphniidae</taxon>
        <taxon>Daphnia</taxon>
    </lineage>
</organism>
<accession>A0ABQ9ZEB8</accession>
<reference evidence="1 2" key="1">
    <citation type="journal article" date="2023" name="Nucleic Acids Res.">
        <title>The hologenome of Daphnia magna reveals possible DNA methylation and microbiome-mediated evolution of the host genome.</title>
        <authorList>
            <person name="Chaturvedi A."/>
            <person name="Li X."/>
            <person name="Dhandapani V."/>
            <person name="Marshall H."/>
            <person name="Kissane S."/>
            <person name="Cuenca-Cambronero M."/>
            <person name="Asole G."/>
            <person name="Calvet F."/>
            <person name="Ruiz-Romero M."/>
            <person name="Marangio P."/>
            <person name="Guigo R."/>
            <person name="Rago D."/>
            <person name="Mirbahai L."/>
            <person name="Eastwood N."/>
            <person name="Colbourne J.K."/>
            <person name="Zhou J."/>
            <person name="Mallon E."/>
            <person name="Orsini L."/>
        </authorList>
    </citation>
    <scope>NUCLEOTIDE SEQUENCE [LARGE SCALE GENOMIC DNA]</scope>
    <source>
        <strain evidence="1">LRV0_1</strain>
    </source>
</reference>
<sequence length="68" mass="7593">MGKIILEDMMKIALDLQSANISLGYKAIFSFPVSDKWCNDSAYCPTGSIIKIQQDHLAAAHVYDDRTE</sequence>
<comment type="caution">
    <text evidence="1">The sequence shown here is derived from an EMBL/GenBank/DDBJ whole genome shotgun (WGS) entry which is preliminary data.</text>
</comment>
<name>A0ABQ9ZEB8_9CRUS</name>
<evidence type="ECO:0000313" key="1">
    <source>
        <dbReference type="EMBL" id="KAK4011003.1"/>
    </source>
</evidence>
<dbReference type="Proteomes" id="UP001234178">
    <property type="component" value="Unassembled WGS sequence"/>
</dbReference>
<evidence type="ECO:0000313" key="2">
    <source>
        <dbReference type="Proteomes" id="UP001234178"/>
    </source>
</evidence>
<keyword evidence="2" id="KW-1185">Reference proteome</keyword>
<protein>
    <submittedName>
        <fullName evidence="1">Uncharacterized protein</fullName>
    </submittedName>
</protein>
<dbReference type="EMBL" id="JAOYFB010000003">
    <property type="protein sequence ID" value="KAK4011003.1"/>
    <property type="molecule type" value="Genomic_DNA"/>
</dbReference>